<accession>A0A0H5C8R2</accession>
<dbReference type="EMBL" id="CDQK01000006">
    <property type="protein sequence ID" value="CEP24623.1"/>
    <property type="molecule type" value="Genomic_DNA"/>
</dbReference>
<name>A0A0H5C8R2_CYBJN</name>
<protein>
    <submittedName>
        <fullName evidence="1">Uncharacterized protein</fullName>
    </submittedName>
</protein>
<sequence length="75" mass="8349">MCSLESVVEYPVDTLGFGGSGRCVAKMENVRRRSQKYDTSSEAPALVYPIWRWLSSTSSSRNMENVFAIAVNILS</sequence>
<evidence type="ECO:0000313" key="2">
    <source>
        <dbReference type="Proteomes" id="UP000038830"/>
    </source>
</evidence>
<dbReference type="AlphaFoldDB" id="A0A0H5C8R2"/>
<reference evidence="2" key="1">
    <citation type="journal article" date="2015" name="J. Biotechnol.">
        <title>The structure of the Cyberlindnera jadinii genome and its relation to Candida utilis analyzed by the occurrence of single nucleotide polymorphisms.</title>
        <authorList>
            <person name="Rupp O."/>
            <person name="Brinkrolf K."/>
            <person name="Buerth C."/>
            <person name="Kunigo M."/>
            <person name="Schneider J."/>
            <person name="Jaenicke S."/>
            <person name="Goesmann A."/>
            <person name="Puehler A."/>
            <person name="Jaeger K.-E."/>
            <person name="Ernst J.F."/>
        </authorList>
    </citation>
    <scope>NUCLEOTIDE SEQUENCE [LARGE SCALE GENOMIC DNA]</scope>
    <source>
        <strain evidence="2">ATCC 18201 / CBS 1600 / BCRC 20928 / JCM 3617 / NBRC 0987 / NRRL Y-1542</strain>
    </source>
</reference>
<organism evidence="1 2">
    <name type="scientific">Cyberlindnera jadinii (strain ATCC 18201 / CBS 1600 / BCRC 20928 / JCM 3617 / NBRC 0987 / NRRL Y-1542)</name>
    <name type="common">Torula yeast</name>
    <name type="synonym">Candida utilis</name>
    <dbReference type="NCBI Taxonomy" id="983966"/>
    <lineage>
        <taxon>Eukaryota</taxon>
        <taxon>Fungi</taxon>
        <taxon>Dikarya</taxon>
        <taxon>Ascomycota</taxon>
        <taxon>Saccharomycotina</taxon>
        <taxon>Saccharomycetes</taxon>
        <taxon>Phaffomycetales</taxon>
        <taxon>Phaffomycetaceae</taxon>
        <taxon>Cyberlindnera</taxon>
    </lineage>
</organism>
<evidence type="ECO:0000313" key="1">
    <source>
        <dbReference type="EMBL" id="CEP24623.1"/>
    </source>
</evidence>
<proteinExistence type="predicted"/>
<dbReference type="Proteomes" id="UP000038830">
    <property type="component" value="Unassembled WGS sequence"/>
</dbReference>
<gene>
    <name evidence="1" type="ORF">BN1211_5494</name>
</gene>